<gene>
    <name evidence="6" type="ORF">Dbus_chr3Rg2021</name>
</gene>
<dbReference type="InterPro" id="IPR044911">
    <property type="entry name" value="V-type_ATPase_csu/dsu_dom_3"/>
</dbReference>
<dbReference type="InterPro" id="IPR035067">
    <property type="entry name" value="V-type_ATPase_csu/dsu"/>
</dbReference>
<evidence type="ECO:0000256" key="2">
    <source>
        <dbReference type="ARBA" id="ARBA00022448"/>
    </source>
</evidence>
<name>A0A0M4EJT4_DROBS</name>
<dbReference type="SUPFAM" id="SSF103486">
    <property type="entry name" value="V-type ATP synthase subunit C"/>
    <property type="match status" value="1"/>
</dbReference>
<dbReference type="AlphaFoldDB" id="A0A0M4EJT4"/>
<keyword evidence="7" id="KW-1185">Reference proteome</keyword>
<dbReference type="Pfam" id="PF01992">
    <property type="entry name" value="vATP-synt_AC39"/>
    <property type="match status" value="1"/>
</dbReference>
<dbReference type="InterPro" id="IPR002843">
    <property type="entry name" value="ATPase_V0-cplx_csu/dsu"/>
</dbReference>
<dbReference type="Gene3D" id="1.20.1690.10">
    <property type="entry name" value="V-type ATP synthase subunit C domain"/>
    <property type="match status" value="2"/>
</dbReference>
<dbReference type="EMBL" id="CP012526">
    <property type="protein sequence ID" value="ALC47271.1"/>
    <property type="molecule type" value="Genomic_DNA"/>
</dbReference>
<dbReference type="InterPro" id="IPR036079">
    <property type="entry name" value="ATPase_csu/dsu_sf"/>
</dbReference>
<keyword evidence="2 5" id="KW-0813">Transport</keyword>
<comment type="similarity">
    <text evidence="1 5">Belongs to the V-ATPase V0D/AC39 subunit family.</text>
</comment>
<evidence type="ECO:0000256" key="1">
    <source>
        <dbReference type="ARBA" id="ARBA00006709"/>
    </source>
</evidence>
<dbReference type="PANTHER" id="PTHR11028">
    <property type="entry name" value="VACUOLAR ATP SYNTHASE SUBUNIT AC39"/>
    <property type="match status" value="1"/>
</dbReference>
<sequence length="352" mass="40529">MYSIEFNQECGYLEGITRGFKNGMLKYSDYLNLTQCENIDDLTANIQATEWGHMVHTETEEPDVELLSTRMRDRVVAQYNYLRNHATEPLSTFLEYMRYEYMIDNVVLLIAGLNNHRPMKKLLSLCHPLGLFDELEAIEVASNTQELFSAVLIDTPIAKFISDNMSFKQFADIDVEIVRATLFKAYLEDFYNYCKKLGGTTADVMKNLLSFEADRRSITIAVNSLEGSLTIQKRLSLFPTCGKLGPMSLDALAHSLDYEQVRTISVSACSDYSGMFDSIERDADNIITLEDRFLMQEAKLHVRSFLQQFHFGVFYSYIKLKDMECRNIIWIAECIVQRQKDKVNAFIPIPVF</sequence>
<comment type="function">
    <text evidence="5">Subunit of the V0 complex of vacuolar(H+)-ATPase (V-ATPase), a multisubunit enzyme composed of a peripheral complex (V1) that hydrolyzes ATP and a membrane integral complex (V0) that translocates protons. V-ATPase is responsible for acidifying and maintaining the pH of intracellular compartments and in some cell types, is targeted to the plasma membrane, where it is responsible for acidifying the extracellular environment.</text>
</comment>
<dbReference type="Gene3D" id="1.10.132.50">
    <property type="entry name" value="ATP synthase (C/AC39) subunit, domain 3"/>
    <property type="match status" value="1"/>
</dbReference>
<dbReference type="InterPro" id="IPR016727">
    <property type="entry name" value="ATPase_V0-cplx_dsu"/>
</dbReference>
<comment type="subunit">
    <text evidence="5">V-ATPase is a heteromultimeric enzyme made up of two complexes: the ATP-hydrolytic V1 complex and the proton translocation V0 complex.</text>
</comment>
<dbReference type="OMA" id="RYEHMID"/>
<dbReference type="Proteomes" id="UP000494163">
    <property type="component" value="Chromosome 3R"/>
</dbReference>
<protein>
    <recommendedName>
        <fullName evidence="5">V-type proton ATPase subunit</fullName>
    </recommendedName>
</protein>
<keyword evidence="4 5" id="KW-0406">Ion transport</keyword>
<proteinExistence type="inferred from homology"/>
<evidence type="ECO:0000313" key="6">
    <source>
        <dbReference type="EMBL" id="ALC47271.1"/>
    </source>
</evidence>
<reference evidence="6 7" key="1">
    <citation type="submission" date="2015-08" db="EMBL/GenBank/DDBJ databases">
        <title>Ancestral chromatin configuration constrains chromatin evolution on differentiating sex chromosomes in Drosophila.</title>
        <authorList>
            <person name="Zhou Q."/>
            <person name="Bachtrog D."/>
        </authorList>
    </citation>
    <scope>NUCLEOTIDE SEQUENCE [LARGE SCALE GENOMIC DNA]</scope>
    <source>
        <tissue evidence="6">Whole larvae</tissue>
    </source>
</reference>
<accession>A0A0M4EJT4</accession>
<organism evidence="6 7">
    <name type="scientific">Drosophila busckii</name>
    <name type="common">Fruit fly</name>
    <dbReference type="NCBI Taxonomy" id="30019"/>
    <lineage>
        <taxon>Eukaryota</taxon>
        <taxon>Metazoa</taxon>
        <taxon>Ecdysozoa</taxon>
        <taxon>Arthropoda</taxon>
        <taxon>Hexapoda</taxon>
        <taxon>Insecta</taxon>
        <taxon>Pterygota</taxon>
        <taxon>Neoptera</taxon>
        <taxon>Endopterygota</taxon>
        <taxon>Diptera</taxon>
        <taxon>Brachycera</taxon>
        <taxon>Muscomorpha</taxon>
        <taxon>Ephydroidea</taxon>
        <taxon>Drosophilidae</taxon>
        <taxon>Drosophila</taxon>
    </lineage>
</organism>
<dbReference type="STRING" id="30019.A0A0M4EJT4"/>
<evidence type="ECO:0000313" key="7">
    <source>
        <dbReference type="Proteomes" id="UP000494163"/>
    </source>
</evidence>
<dbReference type="GO" id="GO:0033179">
    <property type="term" value="C:proton-transporting V-type ATPase, V0 domain"/>
    <property type="evidence" value="ECO:0007669"/>
    <property type="project" value="InterPro"/>
</dbReference>
<dbReference type="SMR" id="A0A0M4EJT4"/>
<evidence type="ECO:0000256" key="4">
    <source>
        <dbReference type="ARBA" id="ARBA00023065"/>
    </source>
</evidence>
<evidence type="ECO:0000256" key="3">
    <source>
        <dbReference type="ARBA" id="ARBA00022781"/>
    </source>
</evidence>
<keyword evidence="3 5" id="KW-0375">Hydrogen ion transport</keyword>
<dbReference type="GO" id="GO:0046961">
    <property type="term" value="F:proton-transporting ATPase activity, rotational mechanism"/>
    <property type="evidence" value="ECO:0007669"/>
    <property type="project" value="InterPro"/>
</dbReference>
<dbReference type="OrthoDB" id="10250083at2759"/>
<dbReference type="PIRSF" id="PIRSF018497">
    <property type="entry name" value="V-ATP_synth_D"/>
    <property type="match status" value="1"/>
</dbReference>
<evidence type="ECO:0000256" key="5">
    <source>
        <dbReference type="PIRNR" id="PIRNR018497"/>
    </source>
</evidence>